<evidence type="ECO:0000256" key="1">
    <source>
        <dbReference type="SAM" id="MobiDB-lite"/>
    </source>
</evidence>
<dbReference type="EMBL" id="MU001504">
    <property type="protein sequence ID" value="KAF2442429.1"/>
    <property type="molecule type" value="Genomic_DNA"/>
</dbReference>
<name>A0A9P4U8L4_9PLEO</name>
<protein>
    <recommendedName>
        <fullName evidence="4">F-box domain-containing protein</fullName>
    </recommendedName>
</protein>
<gene>
    <name evidence="2" type="ORF">P171DRAFT_497312</name>
</gene>
<comment type="caution">
    <text evidence="2">The sequence shown here is derived from an EMBL/GenBank/DDBJ whole genome shotgun (WGS) entry which is preliminary data.</text>
</comment>
<dbReference type="SUPFAM" id="SSF81383">
    <property type="entry name" value="F-box domain"/>
    <property type="match status" value="1"/>
</dbReference>
<evidence type="ECO:0000313" key="3">
    <source>
        <dbReference type="Proteomes" id="UP000799764"/>
    </source>
</evidence>
<dbReference type="AlphaFoldDB" id="A0A9P4U8L4"/>
<organism evidence="2 3">
    <name type="scientific">Karstenula rhodostoma CBS 690.94</name>
    <dbReference type="NCBI Taxonomy" id="1392251"/>
    <lineage>
        <taxon>Eukaryota</taxon>
        <taxon>Fungi</taxon>
        <taxon>Dikarya</taxon>
        <taxon>Ascomycota</taxon>
        <taxon>Pezizomycotina</taxon>
        <taxon>Dothideomycetes</taxon>
        <taxon>Pleosporomycetidae</taxon>
        <taxon>Pleosporales</taxon>
        <taxon>Massarineae</taxon>
        <taxon>Didymosphaeriaceae</taxon>
        <taxon>Karstenula</taxon>
    </lineage>
</organism>
<dbReference type="CDD" id="cd09917">
    <property type="entry name" value="F-box_SF"/>
    <property type="match status" value="1"/>
</dbReference>
<proteinExistence type="predicted"/>
<sequence length="328" mass="37202">MADQLSSGKVPMRSSTNNTHMDHELDTLQFAFGDIAVASNNDQVSKMKIEPNPTGTKLLHDLPRDIVTLNILPLCKPRDLVALVQTCKAMPGLVSPLLYKRLDLSDRPSHLPLAIHARVSFAERMQKQNRAIQGLLRDPDIAKHVRILKLTIGANYSLQSSQDLYRSFELLENVEHVDIHGILLRGFAPDNMPLTLQSGLARNIFPHAKTIKLRGIILFWLVERILLGGQKPELTTVELTRLTPGAALWPEDSNFLFHRHGQAYLAYFVRSRAQRLERWAVDGEERDTGPYDEDVVDMSLEDIRTYFLKPQVARHFNLWLEGVAAHQN</sequence>
<accession>A0A9P4U8L4</accession>
<evidence type="ECO:0008006" key="4">
    <source>
        <dbReference type="Google" id="ProtNLM"/>
    </source>
</evidence>
<evidence type="ECO:0000313" key="2">
    <source>
        <dbReference type="EMBL" id="KAF2442429.1"/>
    </source>
</evidence>
<keyword evidence="3" id="KW-1185">Reference proteome</keyword>
<dbReference type="InterPro" id="IPR036047">
    <property type="entry name" value="F-box-like_dom_sf"/>
</dbReference>
<reference evidence="2" key="1">
    <citation type="journal article" date="2020" name="Stud. Mycol.">
        <title>101 Dothideomycetes genomes: a test case for predicting lifestyles and emergence of pathogens.</title>
        <authorList>
            <person name="Haridas S."/>
            <person name="Albert R."/>
            <person name="Binder M."/>
            <person name="Bloem J."/>
            <person name="Labutti K."/>
            <person name="Salamov A."/>
            <person name="Andreopoulos B."/>
            <person name="Baker S."/>
            <person name="Barry K."/>
            <person name="Bills G."/>
            <person name="Bluhm B."/>
            <person name="Cannon C."/>
            <person name="Castanera R."/>
            <person name="Culley D."/>
            <person name="Daum C."/>
            <person name="Ezra D."/>
            <person name="Gonzalez J."/>
            <person name="Henrissat B."/>
            <person name="Kuo A."/>
            <person name="Liang C."/>
            <person name="Lipzen A."/>
            <person name="Lutzoni F."/>
            <person name="Magnuson J."/>
            <person name="Mondo S."/>
            <person name="Nolan M."/>
            <person name="Ohm R."/>
            <person name="Pangilinan J."/>
            <person name="Park H.-J."/>
            <person name="Ramirez L."/>
            <person name="Alfaro M."/>
            <person name="Sun H."/>
            <person name="Tritt A."/>
            <person name="Yoshinaga Y."/>
            <person name="Zwiers L.-H."/>
            <person name="Turgeon B."/>
            <person name="Goodwin S."/>
            <person name="Spatafora J."/>
            <person name="Crous P."/>
            <person name="Grigoriev I."/>
        </authorList>
    </citation>
    <scope>NUCLEOTIDE SEQUENCE</scope>
    <source>
        <strain evidence="2">CBS 690.94</strain>
    </source>
</reference>
<feature type="region of interest" description="Disordered" evidence="1">
    <location>
        <begin position="1"/>
        <end position="20"/>
    </location>
</feature>
<dbReference type="Proteomes" id="UP000799764">
    <property type="component" value="Unassembled WGS sequence"/>
</dbReference>
<feature type="compositionally biased region" description="Polar residues" evidence="1">
    <location>
        <begin position="1"/>
        <end position="19"/>
    </location>
</feature>
<dbReference type="OrthoDB" id="5421601at2759"/>